<accession>A0A6C6YYH2</accession>
<dbReference type="AlphaFoldDB" id="A0A6C6YYH2"/>
<evidence type="ECO:0000313" key="1">
    <source>
        <dbReference type="EMBL" id="ABX65901.1"/>
    </source>
</evidence>
<sequence>MPSRHLFTKHDFDKIFPVPQFTFNHNSLSYYYGYST</sequence>
<organism evidence="1 2">
    <name type="scientific">Salmonella paratyphi B (strain ATCC BAA-1250 / SPB7)</name>
    <dbReference type="NCBI Taxonomy" id="1016998"/>
    <lineage>
        <taxon>Bacteria</taxon>
        <taxon>Pseudomonadati</taxon>
        <taxon>Pseudomonadota</taxon>
        <taxon>Gammaproteobacteria</taxon>
        <taxon>Enterobacterales</taxon>
        <taxon>Enterobacteriaceae</taxon>
        <taxon>Salmonella</taxon>
    </lineage>
</organism>
<dbReference type="KEGG" id="spq:SPAB_00468"/>
<gene>
    <name evidence="1" type="ordered locus">SPAB_00468</name>
</gene>
<evidence type="ECO:0000313" key="2">
    <source>
        <dbReference type="Proteomes" id="UP000008556"/>
    </source>
</evidence>
<dbReference type="Proteomes" id="UP000008556">
    <property type="component" value="Chromosome"/>
</dbReference>
<name>A0A6C6YYH2_SALPB</name>
<protein>
    <submittedName>
        <fullName evidence="1">Uncharacterized protein</fullName>
    </submittedName>
</protein>
<reference evidence="1 2" key="1">
    <citation type="submission" date="2007-11" db="EMBL/GenBank/DDBJ databases">
        <authorList>
            <consortium name="The Salmonella enterica serovar Paratyphi B Genome Sequencing Project"/>
            <person name="McClelland M."/>
            <person name="Sanderson E.K."/>
            <person name="Porwollik S."/>
            <person name="Spieth J."/>
            <person name="Clifton W.S."/>
            <person name="Fulton R."/>
            <person name="Cordes M."/>
            <person name="Wollam A."/>
            <person name="Shah N."/>
            <person name="Pepin K."/>
            <person name="Bhonagiri V."/>
            <person name="Nash W."/>
            <person name="Johnson M."/>
            <person name="Thiruvilangam P."/>
            <person name="Wilson R."/>
        </authorList>
    </citation>
    <scope>NUCLEOTIDE SEQUENCE [LARGE SCALE GENOMIC DNA]</scope>
    <source>
        <strain evidence="2">ATCC BAA-1250 / SPB7</strain>
    </source>
</reference>
<proteinExistence type="predicted"/>
<dbReference type="EMBL" id="CP000886">
    <property type="protein sequence ID" value="ABX65901.1"/>
    <property type="molecule type" value="Genomic_DNA"/>
</dbReference>